<dbReference type="Pfam" id="PF00119">
    <property type="entry name" value="ATP-synt_A"/>
    <property type="match status" value="1"/>
</dbReference>
<dbReference type="GO" id="GO:0005886">
    <property type="term" value="C:plasma membrane"/>
    <property type="evidence" value="ECO:0007669"/>
    <property type="project" value="TreeGrafter"/>
</dbReference>
<dbReference type="NCBIfam" id="NF004487">
    <property type="entry name" value="PRK05815.3-5"/>
    <property type="match status" value="1"/>
</dbReference>
<evidence type="ECO:0000256" key="2">
    <source>
        <dbReference type="ARBA" id="ARBA00006810"/>
    </source>
</evidence>
<sequence>MPKDQYSRITQYTTLVDYPIVFSLIIVTLLAIIISLVVYFKVRNIKEDEVPLSSIAIIAEGYYNFVNNTFEEVSEKKLPKAAPLIFSIFTFIVLGNIIQIVGFEGIATSYTIPLFLAFISWIGIYIIGLSYQKHRFFLRYVKQPLDLIGQFTPLLTLSLRMFGNIIGGTTMVLLGYQFFGWIGTMILGESTTISFFMKFMFAPIFTPFLHLYFDIFGSIIQAYVFMMITTISWTLEVSEATEMTNHKEKAVNIQKNQAAIY</sequence>
<evidence type="ECO:0000256" key="6">
    <source>
        <dbReference type="ARBA" id="ARBA00022781"/>
    </source>
</evidence>
<accession>A0AAJ1PS40</accession>
<comment type="caution">
    <text evidence="12">The sequence shown here is derived from an EMBL/GenBank/DDBJ whole genome shotgun (WGS) entry which is preliminary data.</text>
</comment>
<evidence type="ECO:0000256" key="5">
    <source>
        <dbReference type="ARBA" id="ARBA00022692"/>
    </source>
</evidence>
<dbReference type="InterPro" id="IPR045082">
    <property type="entry name" value="ATP_syn_F0_a_bact/chloroplast"/>
</dbReference>
<evidence type="ECO:0000256" key="7">
    <source>
        <dbReference type="ARBA" id="ARBA00022989"/>
    </source>
</evidence>
<comment type="similarity">
    <text evidence="2">Belongs to the ATPase A chain family.</text>
</comment>
<keyword evidence="6" id="KW-0375">Hydrogen ion transport</keyword>
<dbReference type="Proteomes" id="UP001224428">
    <property type="component" value="Unassembled WGS sequence"/>
</dbReference>
<evidence type="ECO:0000256" key="9">
    <source>
        <dbReference type="ARBA" id="ARBA00023136"/>
    </source>
</evidence>
<proteinExistence type="inferred from homology"/>
<feature type="transmembrane region" description="Helical" evidence="11">
    <location>
        <begin position="211"/>
        <end position="235"/>
    </location>
</feature>
<dbReference type="SUPFAM" id="SSF81336">
    <property type="entry name" value="F1F0 ATP synthase subunit A"/>
    <property type="match status" value="1"/>
</dbReference>
<evidence type="ECO:0000256" key="8">
    <source>
        <dbReference type="ARBA" id="ARBA00023065"/>
    </source>
</evidence>
<comment type="subcellular location">
    <subcellularLocation>
        <location evidence="1">Membrane</location>
        <topology evidence="1">Multi-pass membrane protein</topology>
    </subcellularLocation>
</comment>
<evidence type="ECO:0000313" key="13">
    <source>
        <dbReference type="Proteomes" id="UP001224428"/>
    </source>
</evidence>
<evidence type="ECO:0000256" key="10">
    <source>
        <dbReference type="ARBA" id="ARBA00023310"/>
    </source>
</evidence>
<dbReference type="Gene3D" id="1.20.120.220">
    <property type="entry name" value="ATP synthase, F0 complex, subunit A"/>
    <property type="match status" value="1"/>
</dbReference>
<feature type="transmembrane region" description="Helical" evidence="11">
    <location>
        <begin position="84"/>
        <end position="106"/>
    </location>
</feature>
<evidence type="ECO:0000256" key="4">
    <source>
        <dbReference type="ARBA" id="ARBA00022547"/>
    </source>
</evidence>
<dbReference type="InterPro" id="IPR035908">
    <property type="entry name" value="F0_ATP_A_sf"/>
</dbReference>
<dbReference type="PANTHER" id="PTHR42823">
    <property type="entry name" value="ATP SYNTHASE SUBUNIT A, CHLOROPLASTIC"/>
    <property type="match status" value="1"/>
</dbReference>
<dbReference type="AlphaFoldDB" id="A0AAJ1PS40"/>
<keyword evidence="7 11" id="KW-1133">Transmembrane helix</keyword>
<keyword evidence="10" id="KW-0066">ATP synthesis</keyword>
<reference evidence="12" key="1">
    <citation type="submission" date="2023-05" db="EMBL/GenBank/DDBJ databases">
        <title>Mycoplasma phocimorsus sp. nov., isolated from Scandinavian patients with seal finger or septic arthritis after contact with seals.</title>
        <authorList>
            <person name="Skafte-Holm A."/>
            <person name="Pedersen T.R."/>
            <person name="Froelund M."/>
            <person name="Stegger M."/>
            <person name="Qvortrup K."/>
            <person name="Michaels D.L."/>
            <person name="Brown D.R."/>
            <person name="Jensen J.S."/>
        </authorList>
    </citation>
    <scope>NUCLEOTIDE SEQUENCE</scope>
    <source>
        <strain evidence="12">M5725</strain>
    </source>
</reference>
<dbReference type="PANTHER" id="PTHR42823:SF3">
    <property type="entry name" value="ATP SYNTHASE SUBUNIT A, CHLOROPLASTIC"/>
    <property type="match status" value="1"/>
</dbReference>
<keyword evidence="9 11" id="KW-0472">Membrane</keyword>
<evidence type="ECO:0000313" key="12">
    <source>
        <dbReference type="EMBL" id="MDJ1645521.1"/>
    </source>
</evidence>
<organism evidence="12 13">
    <name type="scientific">Mycoplasma phocimorsus</name>
    <dbReference type="NCBI Taxonomy" id="3045839"/>
    <lineage>
        <taxon>Bacteria</taxon>
        <taxon>Bacillati</taxon>
        <taxon>Mycoplasmatota</taxon>
        <taxon>Mollicutes</taxon>
        <taxon>Mycoplasmataceae</taxon>
        <taxon>Mycoplasma</taxon>
    </lineage>
</organism>
<feature type="transmembrane region" description="Helical" evidence="11">
    <location>
        <begin position="112"/>
        <end position="131"/>
    </location>
</feature>
<evidence type="ECO:0000256" key="11">
    <source>
        <dbReference type="SAM" id="Phobius"/>
    </source>
</evidence>
<keyword evidence="4" id="KW-0138">CF(0)</keyword>
<dbReference type="InterPro" id="IPR000568">
    <property type="entry name" value="ATP_synth_F0_asu"/>
</dbReference>
<keyword evidence="5 11" id="KW-0812">Transmembrane</keyword>
<dbReference type="CDD" id="cd00310">
    <property type="entry name" value="ATP-synt_Fo_a_6"/>
    <property type="match status" value="1"/>
</dbReference>
<name>A0AAJ1PS40_9MOLU</name>
<dbReference type="GO" id="GO:0045259">
    <property type="term" value="C:proton-transporting ATP synthase complex"/>
    <property type="evidence" value="ECO:0007669"/>
    <property type="project" value="UniProtKB-KW"/>
</dbReference>
<keyword evidence="8" id="KW-0406">Ion transport</keyword>
<gene>
    <name evidence="12" type="ORF">QLQ80_00240</name>
</gene>
<dbReference type="RefSeq" id="WP_283823496.1">
    <property type="nucleotide sequence ID" value="NZ_JASDAY010000016.1"/>
</dbReference>
<feature type="transmembrane region" description="Helical" evidence="11">
    <location>
        <begin position="20"/>
        <end position="40"/>
    </location>
</feature>
<evidence type="ECO:0000256" key="3">
    <source>
        <dbReference type="ARBA" id="ARBA00022448"/>
    </source>
</evidence>
<dbReference type="EMBL" id="JASDDP010000004">
    <property type="protein sequence ID" value="MDJ1645521.1"/>
    <property type="molecule type" value="Genomic_DNA"/>
</dbReference>
<dbReference type="GO" id="GO:0046933">
    <property type="term" value="F:proton-transporting ATP synthase activity, rotational mechanism"/>
    <property type="evidence" value="ECO:0007669"/>
    <property type="project" value="TreeGrafter"/>
</dbReference>
<keyword evidence="13" id="KW-1185">Reference proteome</keyword>
<protein>
    <submittedName>
        <fullName evidence="12">F0F1 ATP synthase subunit A</fullName>
    </submittedName>
</protein>
<dbReference type="GO" id="GO:0042777">
    <property type="term" value="P:proton motive force-driven plasma membrane ATP synthesis"/>
    <property type="evidence" value="ECO:0007669"/>
    <property type="project" value="TreeGrafter"/>
</dbReference>
<keyword evidence="3" id="KW-0813">Transport</keyword>
<evidence type="ECO:0000256" key="1">
    <source>
        <dbReference type="ARBA" id="ARBA00004141"/>
    </source>
</evidence>